<dbReference type="PRINTS" id="PR00344">
    <property type="entry name" value="BCTRLSENSOR"/>
</dbReference>
<dbReference type="SUPFAM" id="SSF55874">
    <property type="entry name" value="ATPase domain of HSP90 chaperone/DNA topoisomerase II/histidine kinase"/>
    <property type="match status" value="1"/>
</dbReference>
<gene>
    <name evidence="6" type="ORF">PKF032_10370</name>
</gene>
<feature type="transmembrane region" description="Helical" evidence="4">
    <location>
        <begin position="6"/>
        <end position="26"/>
    </location>
</feature>
<dbReference type="PROSITE" id="PS50109">
    <property type="entry name" value="HIS_KIN"/>
    <property type="match status" value="1"/>
</dbReference>
<dbReference type="SMART" id="SM00387">
    <property type="entry name" value="HATPase_c"/>
    <property type="match status" value="1"/>
</dbReference>
<dbReference type="CDD" id="cd00082">
    <property type="entry name" value="HisKA"/>
    <property type="match status" value="1"/>
</dbReference>
<name>A0ABM8CMU4_9BURK</name>
<evidence type="ECO:0000256" key="3">
    <source>
        <dbReference type="ARBA" id="ARBA00022553"/>
    </source>
</evidence>
<evidence type="ECO:0000313" key="7">
    <source>
        <dbReference type="Proteomes" id="UP001211204"/>
    </source>
</evidence>
<dbReference type="InterPro" id="IPR004358">
    <property type="entry name" value="Sig_transdc_His_kin-like_C"/>
</dbReference>
<dbReference type="Proteomes" id="UP001211204">
    <property type="component" value="Chromosome"/>
</dbReference>
<protein>
    <recommendedName>
        <fullName evidence="2">histidine kinase</fullName>
        <ecNumber evidence="2">2.7.13.3</ecNumber>
    </recommendedName>
</protein>
<organism evidence="6 7">
    <name type="scientific">Polynucleobacter yangtzensis</name>
    <dbReference type="NCBI Taxonomy" id="1743159"/>
    <lineage>
        <taxon>Bacteria</taxon>
        <taxon>Pseudomonadati</taxon>
        <taxon>Pseudomonadota</taxon>
        <taxon>Betaproteobacteria</taxon>
        <taxon>Burkholderiales</taxon>
        <taxon>Burkholderiaceae</taxon>
        <taxon>Polynucleobacter</taxon>
    </lineage>
</organism>
<feature type="transmembrane region" description="Helical" evidence="4">
    <location>
        <begin position="99"/>
        <end position="117"/>
    </location>
</feature>
<dbReference type="PANTHER" id="PTHR43065">
    <property type="entry name" value="SENSOR HISTIDINE KINASE"/>
    <property type="match status" value="1"/>
</dbReference>
<dbReference type="InterPro" id="IPR003594">
    <property type="entry name" value="HATPase_dom"/>
</dbReference>
<keyword evidence="4" id="KW-0812">Transmembrane</keyword>
<sequence length="481" mass="53322">MKLMLALYFFILAIIQMGLLFGIYHYYRSQNLARPNIYWMSSLTLSVLALLVFGGGIVSIEDIARPEFNFTIANTFFYTAAVLQAFFCQSLNREVGKPLKISLAISILIFIVVFEWLRNESTFEVRTVFICVLTGLFYVWQIIEVRIKRKKSPSSQLIYLQYASVAELFFAIGRLTILIVGSLTIRQVEQIPQILILFTIAQLVMNTLSYIAIGSYWAEQIAFSNLRSNQENQEIKALLKERETLISSLLKANKTASTGALSAAIAHELNQPLGASSLNIQFLQKKLSDGQLNPVLEKEILDTLLSDNQRAAGIIRSLRSIFSDEKVGSSKIDLAELIETVLNIAKPDITAKSIQIVMSVQPHLMIQANRGEIQQVLLNLVNNAIQALVMSPQSVKKIIIDAHQTEAGVLLSVADNGDGIPDASQRQLFELLSSSKSSGMGLGLWLCKHIITRHGGSIEYAPNFGGGAKFAVRLPTNINPV</sequence>
<dbReference type="InterPro" id="IPR036890">
    <property type="entry name" value="HATPase_C_sf"/>
</dbReference>
<evidence type="ECO:0000256" key="4">
    <source>
        <dbReference type="SAM" id="Phobius"/>
    </source>
</evidence>
<dbReference type="Gene3D" id="3.30.565.10">
    <property type="entry name" value="Histidine kinase-like ATPase, C-terminal domain"/>
    <property type="match status" value="1"/>
</dbReference>
<comment type="catalytic activity">
    <reaction evidence="1">
        <text>ATP + protein L-histidine = ADP + protein N-phospho-L-histidine.</text>
        <dbReference type="EC" id="2.7.13.3"/>
    </reaction>
</comment>
<dbReference type="EMBL" id="AP026974">
    <property type="protein sequence ID" value="BDT79149.1"/>
    <property type="molecule type" value="Genomic_DNA"/>
</dbReference>
<feature type="transmembrane region" description="Helical" evidence="4">
    <location>
        <begin position="70"/>
        <end position="87"/>
    </location>
</feature>
<evidence type="ECO:0000256" key="2">
    <source>
        <dbReference type="ARBA" id="ARBA00012438"/>
    </source>
</evidence>
<proteinExistence type="predicted"/>
<dbReference type="SMART" id="SM00388">
    <property type="entry name" value="HisKA"/>
    <property type="match status" value="1"/>
</dbReference>
<dbReference type="RefSeq" id="WP_281744347.1">
    <property type="nucleotide sequence ID" value="NZ_AP026974.1"/>
</dbReference>
<keyword evidence="3" id="KW-0597">Phosphoprotein</keyword>
<feature type="domain" description="Histidine kinase" evidence="5">
    <location>
        <begin position="264"/>
        <end position="478"/>
    </location>
</feature>
<dbReference type="Pfam" id="PF02518">
    <property type="entry name" value="HATPase_c"/>
    <property type="match status" value="1"/>
</dbReference>
<keyword evidence="7" id="KW-1185">Reference proteome</keyword>
<dbReference type="Pfam" id="PF00512">
    <property type="entry name" value="HisKA"/>
    <property type="match status" value="1"/>
</dbReference>
<dbReference type="InterPro" id="IPR005467">
    <property type="entry name" value="His_kinase_dom"/>
</dbReference>
<dbReference type="SUPFAM" id="SSF47384">
    <property type="entry name" value="Homodimeric domain of signal transducing histidine kinase"/>
    <property type="match status" value="1"/>
</dbReference>
<dbReference type="Gene3D" id="1.10.287.130">
    <property type="match status" value="1"/>
</dbReference>
<dbReference type="InterPro" id="IPR003661">
    <property type="entry name" value="HisK_dim/P_dom"/>
</dbReference>
<feature type="transmembrane region" description="Helical" evidence="4">
    <location>
        <begin position="123"/>
        <end position="143"/>
    </location>
</feature>
<evidence type="ECO:0000313" key="6">
    <source>
        <dbReference type="EMBL" id="BDT79149.1"/>
    </source>
</evidence>
<feature type="transmembrane region" description="Helical" evidence="4">
    <location>
        <begin position="164"/>
        <end position="185"/>
    </location>
</feature>
<accession>A0ABM8CMU4</accession>
<keyword evidence="4" id="KW-0472">Membrane</keyword>
<evidence type="ECO:0000256" key="1">
    <source>
        <dbReference type="ARBA" id="ARBA00000085"/>
    </source>
</evidence>
<dbReference type="EC" id="2.7.13.3" evidence="2"/>
<keyword evidence="4" id="KW-1133">Transmembrane helix</keyword>
<evidence type="ECO:0000259" key="5">
    <source>
        <dbReference type="PROSITE" id="PS50109"/>
    </source>
</evidence>
<dbReference type="InterPro" id="IPR036097">
    <property type="entry name" value="HisK_dim/P_sf"/>
</dbReference>
<feature type="transmembrane region" description="Helical" evidence="4">
    <location>
        <begin position="191"/>
        <end position="218"/>
    </location>
</feature>
<feature type="transmembrane region" description="Helical" evidence="4">
    <location>
        <begin position="38"/>
        <end position="58"/>
    </location>
</feature>
<reference evidence="6 7" key="1">
    <citation type="submission" date="2022-11" db="EMBL/GenBank/DDBJ databases">
        <title>Complete Genome Sequences of three Polynucleobacter sp. Subcluster PnecC Strains KF022, KF023, and KF032 Isolated from a Shallow Eutrophic Lake in Japan.</title>
        <authorList>
            <person name="Ogata Y."/>
            <person name="Watanabe K."/>
            <person name="Takemine S."/>
            <person name="Shindo C."/>
            <person name="Kurokawa R."/>
            <person name="Suda W."/>
        </authorList>
    </citation>
    <scope>NUCLEOTIDE SEQUENCE [LARGE SCALE GENOMIC DNA]</scope>
    <source>
        <strain evidence="6 7">KF032</strain>
    </source>
</reference>